<feature type="compositionally biased region" description="Low complexity" evidence="1">
    <location>
        <begin position="68"/>
        <end position="86"/>
    </location>
</feature>
<protein>
    <submittedName>
        <fullName evidence="2">Retrotransposon protein, putative, Ty3-gypsy subclass</fullName>
    </submittedName>
</protein>
<evidence type="ECO:0000256" key="1">
    <source>
        <dbReference type="SAM" id="MobiDB-lite"/>
    </source>
</evidence>
<reference evidence="2" key="3">
    <citation type="submission" date="2006-01" db="EMBL/GenBank/DDBJ databases">
        <authorList>
            <person name="Buell R."/>
        </authorList>
    </citation>
    <scope>NUCLEOTIDE SEQUENCE</scope>
</reference>
<proteinExistence type="predicted"/>
<feature type="compositionally biased region" description="Low complexity" evidence="1">
    <location>
        <begin position="1"/>
        <end position="40"/>
    </location>
</feature>
<accession>Q2RBC2</accession>
<reference evidence="2" key="2">
    <citation type="submission" date="2005-04" db="EMBL/GenBank/DDBJ databases">
        <authorList>
            <person name="Buell C.R."/>
            <person name="Wing R.A."/>
            <person name="McCombie W.A."/>
            <person name="Ouyang S."/>
        </authorList>
    </citation>
    <scope>NUCLEOTIDE SEQUENCE</scope>
</reference>
<feature type="compositionally biased region" description="Basic and acidic residues" evidence="1">
    <location>
        <begin position="44"/>
        <end position="60"/>
    </location>
</feature>
<evidence type="ECO:0000313" key="2">
    <source>
        <dbReference type="EMBL" id="ABA91241.1"/>
    </source>
</evidence>
<feature type="region of interest" description="Disordered" evidence="1">
    <location>
        <begin position="232"/>
        <end position="253"/>
    </location>
</feature>
<organism evidence="2">
    <name type="scientific">Oryza sativa subsp. japonica</name>
    <name type="common">Rice</name>
    <dbReference type="NCBI Taxonomy" id="39947"/>
    <lineage>
        <taxon>Eukaryota</taxon>
        <taxon>Viridiplantae</taxon>
        <taxon>Streptophyta</taxon>
        <taxon>Embryophyta</taxon>
        <taxon>Tracheophyta</taxon>
        <taxon>Spermatophyta</taxon>
        <taxon>Magnoliopsida</taxon>
        <taxon>Liliopsida</taxon>
        <taxon>Poales</taxon>
        <taxon>Poaceae</taxon>
        <taxon>BOP clade</taxon>
        <taxon>Oryzoideae</taxon>
        <taxon>Oryzeae</taxon>
        <taxon>Oryzinae</taxon>
        <taxon>Oryza</taxon>
        <taxon>Oryza sativa</taxon>
    </lineage>
</organism>
<dbReference type="AlphaFoldDB" id="Q2RBC2"/>
<feature type="region of interest" description="Disordered" evidence="1">
    <location>
        <begin position="1"/>
        <end position="101"/>
    </location>
</feature>
<sequence length="253" mass="27455">MAAATRDVTAVATARGDGMARGAAGARGRARGATTAATRRQAVRQRDGDGTAWQRRREARGSGTGLEAAARGARPTATMATAARRASGARRRRAGSGRLGAERGVHFTHTTLLTRITQPVGISHVGRPPSFHDKAFPKPIQVYHMPTRGVPDQQQESVLKCESEKTVHPIARFPRRNWVVTREHGITINKGRIKCNKLGSRCSKVACLARDLELDPRNPRTAGLRAPELHAKRDNSTNGENEALIMTSKRAIR</sequence>
<dbReference type="EMBL" id="DP000010">
    <property type="protein sequence ID" value="ABA91241.1"/>
    <property type="molecule type" value="Genomic_DNA"/>
</dbReference>
<reference evidence="2" key="1">
    <citation type="journal article" date="2005" name="BMC Biol.">
        <title>The sequence of rice chromosomes 11 and 12, rich in disease resistance genes and recent gene duplications.</title>
        <authorList>
            <consortium name="The rice chromosomes 11 and 12 sequencing consortia"/>
        </authorList>
    </citation>
    <scope>NUCLEOTIDE SEQUENCE [LARGE SCALE GENOMIC DNA]</scope>
</reference>
<gene>
    <name evidence="2" type="ordered locus">LOC_Os11g02490</name>
</gene>
<name>Q2RBC2_ORYSJ</name>